<proteinExistence type="predicted"/>
<keyword evidence="2" id="KW-1185">Reference proteome</keyword>
<protein>
    <recommendedName>
        <fullName evidence="3">DUF4932 domain-containing protein</fullName>
    </recommendedName>
</protein>
<sequence>MRRAADTRFLVNEALGLFSRLQTVRSFALGMPMVLAAAVSAPAQAAINAHLARVAFDLRRRLLDFVGWVRSPDSQSLTAEKAQARFVLLKLRFNNLLDQVDIFADVFSQRGEHVTGVFIAGLDALAEDALALPGHYYEPPPLICFVERGHGAAIRRARTRLPGGDDNPVGVIQIPRERMVGSGIASSLIHEVGHQGSELLNLTTTLRAEIDQRVAQGGPRQVGWQLYSRWLNEILSDFWAVGHLGISATYGLMSVVSLPSYFVFRIGTDGPHPFPWIRVQISLALGERLHPHPQWAALAEQWQLLYPTTGLAADKQQLIGLLLGLLPDFAQLVCNHTSPALRGQRLADIMPAAERQPARLQALFGQWQAQPALREQVAPSLAFAVVGQAKADGRITAPQEYQLLTSLLTRWALNRARTYGLPAPMPALARPLLSTNGTHFHSLIPSTHEPRTNN</sequence>
<dbReference type="Proteomes" id="UP001499909">
    <property type="component" value="Unassembled WGS sequence"/>
</dbReference>
<accession>A0ABP7NKS3</accession>
<comment type="caution">
    <text evidence="1">The sequence shown here is derived from an EMBL/GenBank/DDBJ whole genome shotgun (WGS) entry which is preliminary data.</text>
</comment>
<evidence type="ECO:0008006" key="3">
    <source>
        <dbReference type="Google" id="ProtNLM"/>
    </source>
</evidence>
<dbReference type="EMBL" id="BAABDH010000104">
    <property type="protein sequence ID" value="GAA3948300.1"/>
    <property type="molecule type" value="Genomic_DNA"/>
</dbReference>
<dbReference type="RefSeq" id="WP_345116355.1">
    <property type="nucleotide sequence ID" value="NZ_BAABDH010000104.1"/>
</dbReference>
<reference evidence="2" key="1">
    <citation type="journal article" date="2019" name="Int. J. Syst. Evol. Microbiol.">
        <title>The Global Catalogue of Microorganisms (GCM) 10K type strain sequencing project: providing services to taxonomists for standard genome sequencing and annotation.</title>
        <authorList>
            <consortium name="The Broad Institute Genomics Platform"/>
            <consortium name="The Broad Institute Genome Sequencing Center for Infectious Disease"/>
            <person name="Wu L."/>
            <person name="Ma J."/>
        </authorList>
    </citation>
    <scope>NUCLEOTIDE SEQUENCE [LARGE SCALE GENOMIC DNA]</scope>
    <source>
        <strain evidence="2">JCM 17214</strain>
    </source>
</reference>
<evidence type="ECO:0000313" key="1">
    <source>
        <dbReference type="EMBL" id="GAA3948300.1"/>
    </source>
</evidence>
<gene>
    <name evidence="1" type="ORF">GCM10022406_32660</name>
</gene>
<name>A0ABP7NKS3_9BACT</name>
<organism evidence="1 2">
    <name type="scientific">Hymenobacter algoricola</name>
    <dbReference type="NCBI Taxonomy" id="486267"/>
    <lineage>
        <taxon>Bacteria</taxon>
        <taxon>Pseudomonadati</taxon>
        <taxon>Bacteroidota</taxon>
        <taxon>Cytophagia</taxon>
        <taxon>Cytophagales</taxon>
        <taxon>Hymenobacteraceae</taxon>
        <taxon>Hymenobacter</taxon>
    </lineage>
</organism>
<evidence type="ECO:0000313" key="2">
    <source>
        <dbReference type="Proteomes" id="UP001499909"/>
    </source>
</evidence>